<keyword evidence="2 9" id="KW-0732">Signal</keyword>
<proteinExistence type="predicted"/>
<evidence type="ECO:0000256" key="1">
    <source>
        <dbReference type="ARBA" id="ARBA00004370"/>
    </source>
</evidence>
<dbReference type="Gene3D" id="2.60.40.10">
    <property type="entry name" value="Immunoglobulins"/>
    <property type="match status" value="1"/>
</dbReference>
<dbReference type="GO" id="GO:0050863">
    <property type="term" value="P:regulation of T cell activation"/>
    <property type="evidence" value="ECO:0007669"/>
    <property type="project" value="UniProtKB-ARBA"/>
</dbReference>
<comment type="subcellular location">
    <subcellularLocation>
        <location evidence="1">Membrane</location>
    </subcellularLocation>
</comment>
<comment type="caution">
    <text evidence="11">The sequence shown here is derived from an EMBL/GenBank/DDBJ whole genome shotgun (WGS) entry which is preliminary data.</text>
</comment>
<name>A0AAW1ES09_ZOAVI</name>
<dbReference type="Pfam" id="PF07686">
    <property type="entry name" value="V-set"/>
    <property type="match status" value="1"/>
</dbReference>
<sequence>MRLLLGSVLVWTCSLFTLSVPGDAALRETPQMIGSRQPIVAVLGDDVILPCHLEPKFNVEGLTVEWSLPDLKPDPADPLRRVEYVHLYRHRHEIPDMKIRSYVRRTALFMDELKDGNISLKISNVTLADQGRYRCFIPKLNSPVDQSVVQLVVAPQPDKTSTTEPEFYTKSLPDPDQTDETAAGDRLHLNFLIPLFVFVSLVLAVGVGVRFVKQRQKQNRQLDHVASTKPLAV</sequence>
<dbReference type="PANTHER" id="PTHR24100">
    <property type="entry name" value="BUTYROPHILIN"/>
    <property type="match status" value="1"/>
</dbReference>
<keyword evidence="8" id="KW-0812">Transmembrane</keyword>
<dbReference type="InterPro" id="IPR050504">
    <property type="entry name" value="IgSF_BTN/MOG"/>
</dbReference>
<dbReference type="EMBL" id="JBCEZU010000145">
    <property type="protein sequence ID" value="KAK9525048.1"/>
    <property type="molecule type" value="Genomic_DNA"/>
</dbReference>
<keyword evidence="6" id="KW-0393">Immunoglobulin domain</keyword>
<organism evidence="11 12">
    <name type="scientific">Zoarces viviparus</name>
    <name type="common">Viviparous eelpout</name>
    <name type="synonym">Blennius viviparus</name>
    <dbReference type="NCBI Taxonomy" id="48416"/>
    <lineage>
        <taxon>Eukaryota</taxon>
        <taxon>Metazoa</taxon>
        <taxon>Chordata</taxon>
        <taxon>Craniata</taxon>
        <taxon>Vertebrata</taxon>
        <taxon>Euteleostomi</taxon>
        <taxon>Actinopterygii</taxon>
        <taxon>Neopterygii</taxon>
        <taxon>Teleostei</taxon>
        <taxon>Neoteleostei</taxon>
        <taxon>Acanthomorphata</taxon>
        <taxon>Eupercaria</taxon>
        <taxon>Perciformes</taxon>
        <taxon>Cottioidei</taxon>
        <taxon>Zoarcales</taxon>
        <taxon>Zoarcidae</taxon>
        <taxon>Zoarcinae</taxon>
        <taxon>Zoarces</taxon>
    </lineage>
</organism>
<dbReference type="FunFam" id="2.60.40.10:FF:000142">
    <property type="entry name" value="V-set domain-containing T-cell activation inhibitor 1"/>
    <property type="match status" value="1"/>
</dbReference>
<evidence type="ECO:0000313" key="11">
    <source>
        <dbReference type="EMBL" id="KAK9525048.1"/>
    </source>
</evidence>
<evidence type="ECO:0000313" key="12">
    <source>
        <dbReference type="Proteomes" id="UP001488805"/>
    </source>
</evidence>
<dbReference type="InterPro" id="IPR013783">
    <property type="entry name" value="Ig-like_fold"/>
</dbReference>
<evidence type="ECO:0000256" key="8">
    <source>
        <dbReference type="SAM" id="Phobius"/>
    </source>
</evidence>
<evidence type="ECO:0000256" key="9">
    <source>
        <dbReference type="SAM" id="SignalP"/>
    </source>
</evidence>
<keyword evidence="4" id="KW-1015">Disulfide bond</keyword>
<keyword evidence="3 8" id="KW-0472">Membrane</keyword>
<evidence type="ECO:0000256" key="6">
    <source>
        <dbReference type="ARBA" id="ARBA00023319"/>
    </source>
</evidence>
<dbReference type="SUPFAM" id="SSF48726">
    <property type="entry name" value="Immunoglobulin"/>
    <property type="match status" value="1"/>
</dbReference>
<feature type="transmembrane region" description="Helical" evidence="8">
    <location>
        <begin position="191"/>
        <end position="212"/>
    </location>
</feature>
<dbReference type="GO" id="GO:0009897">
    <property type="term" value="C:external side of plasma membrane"/>
    <property type="evidence" value="ECO:0007669"/>
    <property type="project" value="TreeGrafter"/>
</dbReference>
<dbReference type="GO" id="GO:0050852">
    <property type="term" value="P:T cell receptor signaling pathway"/>
    <property type="evidence" value="ECO:0007669"/>
    <property type="project" value="TreeGrafter"/>
</dbReference>
<reference evidence="11 12" key="1">
    <citation type="journal article" date="2024" name="Genome Biol. Evol.">
        <title>Chromosome-level genome assembly of the viviparous eelpout Zoarces viviparus.</title>
        <authorList>
            <person name="Fuhrmann N."/>
            <person name="Brasseur M.V."/>
            <person name="Bakowski C.E."/>
            <person name="Podsiadlowski L."/>
            <person name="Prost S."/>
            <person name="Krehenwinkel H."/>
            <person name="Mayer C."/>
        </authorList>
    </citation>
    <scope>NUCLEOTIDE SEQUENCE [LARGE SCALE GENOMIC DNA]</scope>
    <source>
        <strain evidence="11">NO-MEL_2022_Ind0_liver</strain>
    </source>
</reference>
<accession>A0AAW1ES09</accession>
<feature type="chain" id="PRO_5043452445" description="Ig-like domain-containing protein" evidence="9">
    <location>
        <begin position="20"/>
        <end position="233"/>
    </location>
</feature>
<evidence type="ECO:0000256" key="7">
    <source>
        <dbReference type="SAM" id="MobiDB-lite"/>
    </source>
</evidence>
<dbReference type="PANTHER" id="PTHR24100:SF151">
    <property type="entry name" value="ICOS LIGAND"/>
    <property type="match status" value="1"/>
</dbReference>
<dbReference type="Proteomes" id="UP001488805">
    <property type="component" value="Unassembled WGS sequence"/>
</dbReference>
<dbReference type="AlphaFoldDB" id="A0AAW1ES09"/>
<evidence type="ECO:0000256" key="4">
    <source>
        <dbReference type="ARBA" id="ARBA00023157"/>
    </source>
</evidence>
<protein>
    <recommendedName>
        <fullName evidence="10">Ig-like domain-containing protein</fullName>
    </recommendedName>
</protein>
<evidence type="ECO:0000259" key="10">
    <source>
        <dbReference type="PROSITE" id="PS50835"/>
    </source>
</evidence>
<dbReference type="InterPro" id="IPR007110">
    <property type="entry name" value="Ig-like_dom"/>
</dbReference>
<feature type="signal peptide" evidence="9">
    <location>
        <begin position="1"/>
        <end position="19"/>
    </location>
</feature>
<evidence type="ECO:0000256" key="2">
    <source>
        <dbReference type="ARBA" id="ARBA00022729"/>
    </source>
</evidence>
<dbReference type="SMART" id="SM00409">
    <property type="entry name" value="IG"/>
    <property type="match status" value="1"/>
</dbReference>
<dbReference type="GO" id="GO:0001817">
    <property type="term" value="P:regulation of cytokine production"/>
    <property type="evidence" value="ECO:0007669"/>
    <property type="project" value="TreeGrafter"/>
</dbReference>
<gene>
    <name evidence="11" type="ORF">VZT92_017393</name>
</gene>
<dbReference type="GO" id="GO:0005102">
    <property type="term" value="F:signaling receptor binding"/>
    <property type="evidence" value="ECO:0007669"/>
    <property type="project" value="TreeGrafter"/>
</dbReference>
<feature type="domain" description="Ig-like" evidence="10">
    <location>
        <begin position="30"/>
        <end position="152"/>
    </location>
</feature>
<evidence type="ECO:0000256" key="5">
    <source>
        <dbReference type="ARBA" id="ARBA00023180"/>
    </source>
</evidence>
<keyword evidence="8" id="KW-1133">Transmembrane helix</keyword>
<dbReference type="PROSITE" id="PS50835">
    <property type="entry name" value="IG_LIKE"/>
    <property type="match status" value="1"/>
</dbReference>
<dbReference type="InterPro" id="IPR036179">
    <property type="entry name" value="Ig-like_dom_sf"/>
</dbReference>
<keyword evidence="5" id="KW-0325">Glycoprotein</keyword>
<dbReference type="GO" id="GO:1903037">
    <property type="term" value="P:regulation of leukocyte cell-cell adhesion"/>
    <property type="evidence" value="ECO:0007669"/>
    <property type="project" value="UniProtKB-ARBA"/>
</dbReference>
<evidence type="ECO:0000256" key="3">
    <source>
        <dbReference type="ARBA" id="ARBA00023136"/>
    </source>
</evidence>
<dbReference type="InterPro" id="IPR003599">
    <property type="entry name" value="Ig_sub"/>
</dbReference>
<dbReference type="InterPro" id="IPR013106">
    <property type="entry name" value="Ig_V-set"/>
</dbReference>
<feature type="region of interest" description="Disordered" evidence="7">
    <location>
        <begin position="157"/>
        <end position="180"/>
    </location>
</feature>
<keyword evidence="12" id="KW-1185">Reference proteome</keyword>